<dbReference type="CDD" id="cd00060">
    <property type="entry name" value="FHA"/>
    <property type="match status" value="1"/>
</dbReference>
<feature type="region of interest" description="Disordered" evidence="1">
    <location>
        <begin position="114"/>
        <end position="304"/>
    </location>
</feature>
<evidence type="ECO:0000313" key="4">
    <source>
        <dbReference type="Proteomes" id="UP000245362"/>
    </source>
</evidence>
<evidence type="ECO:0000313" key="3">
    <source>
        <dbReference type="EMBL" id="PWI34092.1"/>
    </source>
</evidence>
<feature type="compositionally biased region" description="Acidic residues" evidence="1">
    <location>
        <begin position="234"/>
        <end position="244"/>
    </location>
</feature>
<dbReference type="Proteomes" id="UP000245362">
    <property type="component" value="Unassembled WGS sequence"/>
</dbReference>
<feature type="compositionally biased region" description="Polar residues" evidence="1">
    <location>
        <begin position="186"/>
        <end position="204"/>
    </location>
</feature>
<dbReference type="InterPro" id="IPR017735">
    <property type="entry name" value="T6SS_FHA"/>
</dbReference>
<dbReference type="Pfam" id="PF20232">
    <property type="entry name" value="T6SS_FHA_C"/>
    <property type="match status" value="1"/>
</dbReference>
<dbReference type="Pfam" id="PF00498">
    <property type="entry name" value="FHA"/>
    <property type="match status" value="1"/>
</dbReference>
<evidence type="ECO:0000256" key="1">
    <source>
        <dbReference type="SAM" id="MobiDB-lite"/>
    </source>
</evidence>
<feature type="compositionally biased region" description="Polar residues" evidence="1">
    <location>
        <begin position="213"/>
        <end position="226"/>
    </location>
</feature>
<dbReference type="AlphaFoldDB" id="A0A2U3BBB5"/>
<evidence type="ECO:0000259" key="2">
    <source>
        <dbReference type="PROSITE" id="PS50006"/>
    </source>
</evidence>
<dbReference type="SUPFAM" id="SSF49879">
    <property type="entry name" value="SMAD/FHA domain"/>
    <property type="match status" value="1"/>
</dbReference>
<protein>
    <submittedName>
        <fullName evidence="3">Type VI secretion system-associated FHA domain protein TagH</fullName>
    </submittedName>
</protein>
<feature type="compositionally biased region" description="Polar residues" evidence="1">
    <location>
        <begin position="285"/>
        <end position="304"/>
    </location>
</feature>
<dbReference type="NCBIfam" id="TIGR03354">
    <property type="entry name" value="VI_FHA"/>
    <property type="match status" value="1"/>
</dbReference>
<feature type="compositionally biased region" description="Pro residues" evidence="1">
    <location>
        <begin position="256"/>
        <end position="275"/>
    </location>
</feature>
<comment type="caution">
    <text evidence="3">The sequence shown here is derived from an EMBL/GenBank/DDBJ whole genome shotgun (WGS) entry which is preliminary data.</text>
</comment>
<accession>A0A2U3BBB5</accession>
<dbReference type="Gene3D" id="2.60.200.20">
    <property type="match status" value="1"/>
</dbReference>
<dbReference type="PROSITE" id="PS50006">
    <property type="entry name" value="FHA_DOMAIN"/>
    <property type="match status" value="1"/>
</dbReference>
<proteinExistence type="predicted"/>
<sequence>MLTGDTMKARIKVVSYKSQPPESPVEVDIGESGGTLGRAPGNTCVLPDPDRFISGKHAAVTFENGKFIITDTSTNGLYFEGNLNPLGRDHSAELIDGQRLVLGDYTLEIAIEDEPPTVGHSPFGAPVQSGTDDPFAAKPTAKDDFFTEPVEQSIPPWQPEEPAPSSSPSQGKNDFFSSPSEREPRQGTSSSENNDFFSPDNGLTSGPGADELTGSSMPDNVPSENQFFRAPDSIPEDWDILSDNEAEHTTPETEPTTPPAEPPTAPEPGPEPQTPPQNFAIPNPGASSPPRTQAPANSGGPSNAFASFVKGAGIEHLNIPESGAEASMETSGALLRGAIEGLMQMLRARADVKSEFRMQQTTIRAVENNPLKFSVSADDALQQMLQPTSSAYLPAHEALSEALDDIEAHQLAIMAGVQAALSTMLQRFDPDTLKRHFDQKSGRSLLESKKAWYWEQYEEQYQAILSEAEDSFQELFGEAFSKAYEEQVEKLSVSRKKR</sequence>
<gene>
    <name evidence="3" type="primary">tagH</name>
    <name evidence="3" type="ORF">DI392_07830</name>
</gene>
<dbReference type="OrthoDB" id="273564at2"/>
<dbReference type="SMART" id="SM00240">
    <property type="entry name" value="FHA"/>
    <property type="match status" value="1"/>
</dbReference>
<dbReference type="EMBL" id="QFWT01000003">
    <property type="protein sequence ID" value="PWI34092.1"/>
    <property type="molecule type" value="Genomic_DNA"/>
</dbReference>
<keyword evidence="4" id="KW-1185">Reference proteome</keyword>
<dbReference type="InterPro" id="IPR008984">
    <property type="entry name" value="SMAD_FHA_dom_sf"/>
</dbReference>
<dbReference type="InterPro" id="IPR046883">
    <property type="entry name" value="T6SS_FHA_C"/>
</dbReference>
<dbReference type="InterPro" id="IPR000253">
    <property type="entry name" value="FHA_dom"/>
</dbReference>
<organism evidence="3 4">
    <name type="scientific">Vibrio albus</name>
    <dbReference type="NCBI Taxonomy" id="2200953"/>
    <lineage>
        <taxon>Bacteria</taxon>
        <taxon>Pseudomonadati</taxon>
        <taxon>Pseudomonadota</taxon>
        <taxon>Gammaproteobacteria</taxon>
        <taxon>Vibrionales</taxon>
        <taxon>Vibrionaceae</taxon>
        <taxon>Vibrio</taxon>
    </lineage>
</organism>
<name>A0A2U3BBB5_9VIBR</name>
<reference evidence="3 4" key="1">
    <citation type="submission" date="2018-05" db="EMBL/GenBank/DDBJ databases">
        <title>Vibrio limimaris sp. nov., isolated from marine sediment.</title>
        <authorList>
            <person name="Li C.-M."/>
        </authorList>
    </citation>
    <scope>NUCLEOTIDE SEQUENCE [LARGE SCALE GENOMIC DNA]</scope>
    <source>
        <strain evidence="3 4">E4404</strain>
    </source>
</reference>
<feature type="domain" description="FHA" evidence="2">
    <location>
        <begin position="34"/>
        <end position="84"/>
    </location>
</feature>